<evidence type="ECO:0000313" key="1">
    <source>
        <dbReference type="EMBL" id="GLR74652.1"/>
    </source>
</evidence>
<keyword evidence="2" id="KW-1185">Reference proteome</keyword>
<dbReference type="CDD" id="cd20705">
    <property type="entry name" value="MIX_I"/>
    <property type="match status" value="1"/>
</dbReference>
<proteinExistence type="predicted"/>
<accession>A0ABQ6AGZ2</accession>
<gene>
    <name evidence="1" type="ORF">GCM10007855_15260</name>
</gene>
<reference evidence="2" key="1">
    <citation type="journal article" date="2019" name="Int. J. Syst. Evol. Microbiol.">
        <title>The Global Catalogue of Microorganisms (GCM) 10K type strain sequencing project: providing services to taxonomists for standard genome sequencing and annotation.</title>
        <authorList>
            <consortium name="The Broad Institute Genomics Platform"/>
            <consortium name="The Broad Institute Genome Sequencing Center for Infectious Disease"/>
            <person name="Wu L."/>
            <person name="Ma J."/>
        </authorList>
    </citation>
    <scope>NUCLEOTIDE SEQUENCE [LARGE SCALE GENOMIC DNA]</scope>
    <source>
        <strain evidence="2">NBRC 105001</strain>
    </source>
</reference>
<protein>
    <submittedName>
        <fullName evidence="1">Uncharacterized protein</fullName>
    </submittedName>
</protein>
<organism evidence="1 2">
    <name type="scientific">Aliivibrio sifiae</name>
    <dbReference type="NCBI Taxonomy" id="566293"/>
    <lineage>
        <taxon>Bacteria</taxon>
        <taxon>Pseudomonadati</taxon>
        <taxon>Pseudomonadota</taxon>
        <taxon>Gammaproteobacteria</taxon>
        <taxon>Vibrionales</taxon>
        <taxon>Vibrionaceae</taxon>
        <taxon>Aliivibrio</taxon>
    </lineage>
</organism>
<dbReference type="Proteomes" id="UP001156660">
    <property type="component" value="Unassembled WGS sequence"/>
</dbReference>
<evidence type="ECO:0000313" key="2">
    <source>
        <dbReference type="Proteomes" id="UP001156660"/>
    </source>
</evidence>
<dbReference type="EMBL" id="BSOU01000003">
    <property type="protein sequence ID" value="GLR74652.1"/>
    <property type="molecule type" value="Genomic_DNA"/>
</dbReference>
<sequence>MLCRYRLLPGYSLTKKDIPYLLTPNEFIVLVRNTSTLVSFRRSLPEKLQKNRSISNAQDIHGLTRNLRRLIEKGEWVALSLSPQNRSVEQLHLPVMSGLQQRIDRVQNPTSYSRIKTRPTLRHQEVQSTIPVMAIEKRADNKIVVEFAGQWPNNAASISISKLKGLNEKTKKIQKDSKLTHRSLVEFSDLDTTPRSLYLTIPKTHSAKEFNFLLGEGISPVKKEIEMGEWDNVLVPVRPLIYVSEKKEKKQLADVIKGYIYIFWKQRLWREVFVDKNSTFSDIDLEYYRNLPEEHVNKNLRKAEGYPLPHLWLPYKIAGEAQTADKGVALLYSRAALPWNVIKNIETDYDSYKTLISADELKSYSVNQSFDNQNNIVAIDLQEFSSLNKNKLSDALSAPSQGYLNQQNNKTAVIRLTNNSGRLGIILRDQFDQRYANMDYILEADGKTYERITDDLGFIPLDEFSELESVFINMKANEYDTDFSNRLFVELGTLQSLEGEIGLNQRLKNHDFMIAEHGNIDESLQKNALKNMQYHCGLSMSATRNEETINWFDCHDAE</sequence>
<comment type="caution">
    <text evidence="1">The sequence shown here is derived from an EMBL/GenBank/DDBJ whole genome shotgun (WGS) entry which is preliminary data.</text>
</comment>
<name>A0ABQ6AGZ2_9GAMM</name>